<sequence>MKRIIIAVTLAVLSTAAWAQNTRTSDNDDYAGILASPYQQYVTFNIAARYGVAFPLGGTKGYIDRISPANLALEGEWLFPQRFSLGLKTGYQYNQQRFDRRVYSFTSNNSGQGSSGPATQTLGQDVSAVQTRTLSIIPAMASVSYYFADNAAAIRPYVQFAGGGAFVDYTNFFGTLADQSTGFKGAIAPAIGLKYYGKREKGFGAEIQAQYQHIFFNYEQLQNSAPSLMLSAGIVYRWY</sequence>
<reference evidence="3" key="1">
    <citation type="journal article" date="2019" name="Int. J. Syst. Evol. Microbiol.">
        <title>The Global Catalogue of Microorganisms (GCM) 10K type strain sequencing project: providing services to taxonomists for standard genome sequencing and annotation.</title>
        <authorList>
            <consortium name="The Broad Institute Genomics Platform"/>
            <consortium name="The Broad Institute Genome Sequencing Center for Infectious Disease"/>
            <person name="Wu L."/>
            <person name="Ma J."/>
        </authorList>
    </citation>
    <scope>NUCLEOTIDE SEQUENCE [LARGE SCALE GENOMIC DNA]</scope>
    <source>
        <strain evidence="3">KCTC 42805</strain>
    </source>
</reference>
<dbReference type="Proteomes" id="UP001597469">
    <property type="component" value="Unassembled WGS sequence"/>
</dbReference>
<name>A0ABW5M0H8_9BACT</name>
<feature type="chain" id="PRO_5046244264" description="Outer membrane protein beta-barrel domain-containing protein" evidence="1">
    <location>
        <begin position="20"/>
        <end position="239"/>
    </location>
</feature>
<protein>
    <recommendedName>
        <fullName evidence="4">Outer membrane protein beta-barrel domain-containing protein</fullName>
    </recommendedName>
</protein>
<dbReference type="Gene3D" id="2.40.160.20">
    <property type="match status" value="1"/>
</dbReference>
<evidence type="ECO:0000313" key="2">
    <source>
        <dbReference type="EMBL" id="MFD2569831.1"/>
    </source>
</evidence>
<accession>A0ABW5M0H8</accession>
<evidence type="ECO:0000313" key="3">
    <source>
        <dbReference type="Proteomes" id="UP001597469"/>
    </source>
</evidence>
<feature type="signal peptide" evidence="1">
    <location>
        <begin position="1"/>
        <end position="19"/>
    </location>
</feature>
<dbReference type="EMBL" id="JBHULN010000002">
    <property type="protein sequence ID" value="MFD2569831.1"/>
    <property type="molecule type" value="Genomic_DNA"/>
</dbReference>
<gene>
    <name evidence="2" type="ORF">ACFSUS_04250</name>
</gene>
<dbReference type="InterPro" id="IPR011250">
    <property type="entry name" value="OMP/PagP_B-barrel"/>
</dbReference>
<evidence type="ECO:0000256" key="1">
    <source>
        <dbReference type="SAM" id="SignalP"/>
    </source>
</evidence>
<dbReference type="RefSeq" id="WP_381519529.1">
    <property type="nucleotide sequence ID" value="NZ_JBHULN010000002.1"/>
</dbReference>
<keyword evidence="3" id="KW-1185">Reference proteome</keyword>
<dbReference type="SUPFAM" id="SSF56925">
    <property type="entry name" value="OMPA-like"/>
    <property type="match status" value="1"/>
</dbReference>
<proteinExistence type="predicted"/>
<evidence type="ECO:0008006" key="4">
    <source>
        <dbReference type="Google" id="ProtNLM"/>
    </source>
</evidence>
<keyword evidence="1" id="KW-0732">Signal</keyword>
<organism evidence="2 3">
    <name type="scientific">Spirosoma soli</name>
    <dbReference type="NCBI Taxonomy" id="1770529"/>
    <lineage>
        <taxon>Bacteria</taxon>
        <taxon>Pseudomonadati</taxon>
        <taxon>Bacteroidota</taxon>
        <taxon>Cytophagia</taxon>
        <taxon>Cytophagales</taxon>
        <taxon>Cytophagaceae</taxon>
        <taxon>Spirosoma</taxon>
    </lineage>
</organism>
<comment type="caution">
    <text evidence="2">The sequence shown here is derived from an EMBL/GenBank/DDBJ whole genome shotgun (WGS) entry which is preliminary data.</text>
</comment>